<dbReference type="AlphaFoldDB" id="A0A1M5ZIF4"/>
<reference evidence="3" key="2">
    <citation type="submission" date="2016-11" db="EMBL/GenBank/DDBJ databases">
        <authorList>
            <person name="Varghese N."/>
            <person name="Submissions S."/>
        </authorList>
    </citation>
    <scope>NUCLEOTIDE SEQUENCE [LARGE SCALE GENOMIC DNA]</scope>
    <source>
        <strain evidence="3">DSM 19859</strain>
    </source>
</reference>
<gene>
    <name evidence="1" type="ORF">DSM01_2870</name>
    <name evidence="2" type="ORF">SAMN04487999_3117</name>
</gene>
<sequence length="138" mass="15983">MNLVYQGNNSLVDSAVRRATQVINSSFFQKHLLEHLNNDDAQLTQQLLHHINTSTHENLIIHTYWNVLKRDKITLTTNPDTLRINLAHFRKSRGLILEQIVRNYTLLEFKKLKANFTENASRDEILASRISSLANVYA</sequence>
<evidence type="ECO:0000313" key="3">
    <source>
        <dbReference type="Proteomes" id="UP000184240"/>
    </source>
</evidence>
<name>A0A1M5ZIF4_9FLAO</name>
<reference evidence="2" key="1">
    <citation type="submission" date="2016-11" db="EMBL/GenBank/DDBJ databases">
        <authorList>
            <person name="Jaros S."/>
            <person name="Januszkiewicz K."/>
            <person name="Wedrychowicz H."/>
        </authorList>
    </citation>
    <scope>NUCLEOTIDE SEQUENCE [LARGE SCALE GENOMIC DNA]</scope>
    <source>
        <strain evidence="2">DSM 19859</strain>
    </source>
</reference>
<proteinExistence type="predicted"/>
<accession>A0A1M5ZIF4</accession>
<reference evidence="1 4" key="3">
    <citation type="submission" date="2018-07" db="EMBL/GenBank/DDBJ databases">
        <title>Leeuwenhoekiella genomics.</title>
        <authorList>
            <person name="Tahon G."/>
            <person name="Willems A."/>
        </authorList>
    </citation>
    <scope>NUCLEOTIDE SEQUENCE [LARGE SCALE GENOMIC DNA]</scope>
    <source>
        <strain evidence="1 4">LMG 24856</strain>
    </source>
</reference>
<dbReference type="Proteomes" id="UP000184240">
    <property type="component" value="Unassembled WGS sequence"/>
</dbReference>
<protein>
    <submittedName>
        <fullName evidence="2">Uncharacterized protein</fullName>
    </submittedName>
</protein>
<evidence type="ECO:0000313" key="2">
    <source>
        <dbReference type="EMBL" id="SHI24077.1"/>
    </source>
</evidence>
<keyword evidence="4" id="KW-1185">Reference proteome</keyword>
<dbReference type="OrthoDB" id="1451371at2"/>
<dbReference type="EMBL" id="FQXT01000006">
    <property type="protein sequence ID" value="SHI24077.1"/>
    <property type="molecule type" value="Genomic_DNA"/>
</dbReference>
<dbReference type="EMBL" id="QOVN01000006">
    <property type="protein sequence ID" value="RXG27752.1"/>
    <property type="molecule type" value="Genomic_DNA"/>
</dbReference>
<organism evidence="2 3">
    <name type="scientific">Leeuwenhoekiella palythoae</name>
    <dbReference type="NCBI Taxonomy" id="573501"/>
    <lineage>
        <taxon>Bacteria</taxon>
        <taxon>Pseudomonadati</taxon>
        <taxon>Bacteroidota</taxon>
        <taxon>Flavobacteriia</taxon>
        <taxon>Flavobacteriales</taxon>
        <taxon>Flavobacteriaceae</taxon>
        <taxon>Leeuwenhoekiella</taxon>
    </lineage>
</organism>
<evidence type="ECO:0000313" key="4">
    <source>
        <dbReference type="Proteomes" id="UP000290037"/>
    </source>
</evidence>
<evidence type="ECO:0000313" key="1">
    <source>
        <dbReference type="EMBL" id="RXG27752.1"/>
    </source>
</evidence>
<dbReference type="Proteomes" id="UP000290037">
    <property type="component" value="Unassembled WGS sequence"/>
</dbReference>
<dbReference type="RefSeq" id="WP_072984621.1">
    <property type="nucleotide sequence ID" value="NZ_FQXT01000006.1"/>
</dbReference>